<feature type="binding site" description="axial binding residue" evidence="9">
    <location>
        <position position="34"/>
    </location>
    <ligand>
        <name>heme c</name>
        <dbReference type="ChEBI" id="CHEBI:61717"/>
        <label>1</label>
    </ligand>
    <ligandPart>
        <name>Fe</name>
        <dbReference type="ChEBI" id="CHEBI:18248"/>
    </ligandPart>
</feature>
<comment type="caution">
    <text evidence="12">The sequence shown here is derived from an EMBL/GenBank/DDBJ whole genome shotgun (WGS) entry which is preliminary data.</text>
</comment>
<feature type="domain" description="Cytochrome c" evidence="11">
    <location>
        <begin position="7"/>
        <end position="96"/>
    </location>
</feature>
<dbReference type="InterPro" id="IPR036909">
    <property type="entry name" value="Cyt_c-like_dom_sf"/>
</dbReference>
<evidence type="ECO:0000259" key="11">
    <source>
        <dbReference type="PROSITE" id="PS51007"/>
    </source>
</evidence>
<evidence type="ECO:0000256" key="6">
    <source>
        <dbReference type="ARBA" id="ARBA00022982"/>
    </source>
</evidence>
<dbReference type="InterPro" id="IPR024167">
    <property type="entry name" value="Cytochrome_c4-like"/>
</dbReference>
<dbReference type="GO" id="GO:0042597">
    <property type="term" value="C:periplasmic space"/>
    <property type="evidence" value="ECO:0007669"/>
    <property type="project" value="UniProtKB-SubCell"/>
</dbReference>
<protein>
    <submittedName>
        <fullName evidence="12">C-type cytochrome</fullName>
    </submittedName>
</protein>
<dbReference type="PROSITE" id="PS51007">
    <property type="entry name" value="CYTC"/>
    <property type="match status" value="2"/>
</dbReference>
<feature type="chain" id="PRO_5020581609" evidence="10">
    <location>
        <begin position="21"/>
        <end position="189"/>
    </location>
</feature>
<dbReference type="InterPro" id="IPR050597">
    <property type="entry name" value="Cytochrome_c_Oxidase_Subunit"/>
</dbReference>
<evidence type="ECO:0000256" key="4">
    <source>
        <dbReference type="ARBA" id="ARBA00022723"/>
    </source>
</evidence>
<dbReference type="SUPFAM" id="SSF46626">
    <property type="entry name" value="Cytochrome c"/>
    <property type="match status" value="2"/>
</dbReference>
<feature type="binding site" description="covalent" evidence="8">
    <location>
        <position position="33"/>
    </location>
    <ligand>
        <name>heme c</name>
        <dbReference type="ChEBI" id="CHEBI:61717"/>
        <label>1</label>
    </ligand>
</feature>
<dbReference type="RefSeq" id="WP_137480412.1">
    <property type="nucleotide sequence ID" value="NZ_SZZP01000014.1"/>
</dbReference>
<keyword evidence="2" id="KW-0813">Transport</keyword>
<dbReference type="PANTHER" id="PTHR33751:SF9">
    <property type="entry name" value="CYTOCHROME C4"/>
    <property type="match status" value="1"/>
</dbReference>
<feature type="binding site" description="covalent" evidence="8">
    <location>
        <position position="122"/>
    </location>
    <ligand>
        <name>heme c</name>
        <dbReference type="ChEBI" id="CHEBI:61717"/>
        <label>2</label>
    </ligand>
</feature>
<evidence type="ECO:0000256" key="7">
    <source>
        <dbReference type="ARBA" id="ARBA00023004"/>
    </source>
</evidence>
<keyword evidence="4 9" id="KW-0479">Metal-binding</keyword>
<keyword evidence="6" id="KW-0249">Electron transport</keyword>
<feature type="binding site" description="axial binding residue" evidence="9">
    <location>
        <position position="166"/>
    </location>
    <ligand>
        <name>heme c</name>
        <dbReference type="ChEBI" id="CHEBI:61717"/>
        <label>2</label>
    </ligand>
    <ligandPart>
        <name>Fe</name>
        <dbReference type="ChEBI" id="CHEBI:18248"/>
    </ligandPart>
</feature>
<sequence length="189" mass="20924">MRKMNIPALLLASTVFSANAETIQERAAACFACHGEHGTSETENTPSLGGQTAPYALIQLFMFREKLRVFEPMNEMAKSMTDDDLRAFSDFIATLPKPAPPADAGDPARMARGQALAQQNRCNSCHNTDFSGKDNVPRIANQREDYLAKTLAEYKDNSRHGYDATMADVMQTVTKEQIGDLAYYIAHVR</sequence>
<keyword evidence="3 8" id="KW-0349">Heme</keyword>
<dbReference type="AlphaFoldDB" id="A0A4U6RXC5"/>
<evidence type="ECO:0000256" key="8">
    <source>
        <dbReference type="PIRSR" id="PIRSR000005-1"/>
    </source>
</evidence>
<accession>A0A4U6RXC5</accession>
<feature type="domain" description="Cytochrome c" evidence="11">
    <location>
        <begin position="108"/>
        <end position="189"/>
    </location>
</feature>
<dbReference type="Gene3D" id="1.10.760.10">
    <property type="entry name" value="Cytochrome c-like domain"/>
    <property type="match status" value="2"/>
</dbReference>
<gene>
    <name evidence="12" type="ORF">FDV58_23155</name>
</gene>
<dbReference type="Proteomes" id="UP000305095">
    <property type="component" value="Unassembled WGS sequence"/>
</dbReference>
<evidence type="ECO:0000256" key="5">
    <source>
        <dbReference type="ARBA" id="ARBA00022764"/>
    </source>
</evidence>
<reference evidence="12 13" key="1">
    <citation type="submission" date="2019-05" db="EMBL/GenBank/DDBJ databases">
        <title>Draft Genome of Bradyrhizobium elkanii strain SEMIA 938, Used in Commercial Inoculants for Lupinus spp. in Brazil.</title>
        <authorList>
            <person name="Hungria M."/>
            <person name="Delamuta J.R.M."/>
            <person name="Ribeiro R.A."/>
            <person name="Nogueira M.A."/>
        </authorList>
    </citation>
    <scope>NUCLEOTIDE SEQUENCE [LARGE SCALE GENOMIC DNA]</scope>
    <source>
        <strain evidence="12 13">Semia 938</strain>
    </source>
</reference>
<name>A0A4U6RXC5_BRAEL</name>
<organism evidence="12 13">
    <name type="scientific">Bradyrhizobium elkanii</name>
    <dbReference type="NCBI Taxonomy" id="29448"/>
    <lineage>
        <taxon>Bacteria</taxon>
        <taxon>Pseudomonadati</taxon>
        <taxon>Pseudomonadota</taxon>
        <taxon>Alphaproteobacteria</taxon>
        <taxon>Hyphomicrobiales</taxon>
        <taxon>Nitrobacteraceae</taxon>
        <taxon>Bradyrhizobium</taxon>
    </lineage>
</organism>
<dbReference type="Pfam" id="PF00034">
    <property type="entry name" value="Cytochrom_C"/>
    <property type="match status" value="2"/>
</dbReference>
<evidence type="ECO:0000256" key="1">
    <source>
        <dbReference type="ARBA" id="ARBA00004418"/>
    </source>
</evidence>
<dbReference type="GO" id="GO:0009055">
    <property type="term" value="F:electron transfer activity"/>
    <property type="evidence" value="ECO:0007669"/>
    <property type="project" value="InterPro"/>
</dbReference>
<keyword evidence="5" id="KW-0574">Periplasm</keyword>
<keyword evidence="7 9" id="KW-0408">Iron</keyword>
<evidence type="ECO:0000256" key="2">
    <source>
        <dbReference type="ARBA" id="ARBA00022448"/>
    </source>
</evidence>
<evidence type="ECO:0000313" key="12">
    <source>
        <dbReference type="EMBL" id="TKV79048.1"/>
    </source>
</evidence>
<proteinExistence type="predicted"/>
<dbReference type="GO" id="GO:0005506">
    <property type="term" value="F:iron ion binding"/>
    <property type="evidence" value="ECO:0007669"/>
    <property type="project" value="InterPro"/>
</dbReference>
<evidence type="ECO:0000256" key="10">
    <source>
        <dbReference type="SAM" id="SignalP"/>
    </source>
</evidence>
<feature type="binding site" description="axial binding residue" evidence="9">
    <location>
        <position position="73"/>
    </location>
    <ligand>
        <name>heme c</name>
        <dbReference type="ChEBI" id="CHEBI:61717"/>
        <label>1</label>
    </ligand>
    <ligandPart>
        <name>Fe</name>
        <dbReference type="ChEBI" id="CHEBI:18248"/>
    </ligandPart>
</feature>
<dbReference type="GO" id="GO:0020037">
    <property type="term" value="F:heme binding"/>
    <property type="evidence" value="ECO:0007669"/>
    <property type="project" value="InterPro"/>
</dbReference>
<evidence type="ECO:0000313" key="13">
    <source>
        <dbReference type="Proteomes" id="UP000305095"/>
    </source>
</evidence>
<dbReference type="InterPro" id="IPR009056">
    <property type="entry name" value="Cyt_c-like_dom"/>
</dbReference>
<evidence type="ECO:0000256" key="9">
    <source>
        <dbReference type="PIRSR" id="PIRSR000005-2"/>
    </source>
</evidence>
<comment type="subcellular location">
    <subcellularLocation>
        <location evidence="1">Periplasm</location>
    </subcellularLocation>
</comment>
<dbReference type="PANTHER" id="PTHR33751">
    <property type="entry name" value="CBB3-TYPE CYTOCHROME C OXIDASE SUBUNIT FIXP"/>
    <property type="match status" value="1"/>
</dbReference>
<dbReference type="EMBL" id="SZZP01000014">
    <property type="protein sequence ID" value="TKV79048.1"/>
    <property type="molecule type" value="Genomic_DNA"/>
</dbReference>
<feature type="binding site" description="covalent" evidence="8">
    <location>
        <position position="30"/>
    </location>
    <ligand>
        <name>heme c</name>
        <dbReference type="ChEBI" id="CHEBI:61717"/>
        <label>1</label>
    </ligand>
</feature>
<feature type="binding site" description="covalent" evidence="8">
    <location>
        <position position="125"/>
    </location>
    <ligand>
        <name>heme c</name>
        <dbReference type="ChEBI" id="CHEBI:61717"/>
        <label>2</label>
    </ligand>
</feature>
<feature type="binding site" description="axial binding residue" evidence="9">
    <location>
        <position position="126"/>
    </location>
    <ligand>
        <name>heme c</name>
        <dbReference type="ChEBI" id="CHEBI:61717"/>
        <label>2</label>
    </ligand>
    <ligandPart>
        <name>Fe</name>
        <dbReference type="ChEBI" id="CHEBI:18248"/>
    </ligandPart>
</feature>
<dbReference type="PIRSF" id="PIRSF000005">
    <property type="entry name" value="Cytochrome_c4"/>
    <property type="match status" value="1"/>
</dbReference>
<keyword evidence="10" id="KW-0732">Signal</keyword>
<comment type="PTM">
    <text evidence="8">Binds 2 heme c groups covalently per subunit.</text>
</comment>
<evidence type="ECO:0000256" key="3">
    <source>
        <dbReference type="ARBA" id="ARBA00022617"/>
    </source>
</evidence>
<feature type="signal peptide" evidence="10">
    <location>
        <begin position="1"/>
        <end position="20"/>
    </location>
</feature>